<keyword evidence="13" id="KW-1185">Reference proteome</keyword>
<keyword evidence="4" id="KW-0474">Menaquinone biosynthesis</keyword>
<feature type="transmembrane region" description="Helical" evidence="10">
    <location>
        <begin position="446"/>
        <end position="470"/>
    </location>
</feature>
<evidence type="ECO:0000256" key="2">
    <source>
        <dbReference type="ARBA" id="ARBA00004863"/>
    </source>
</evidence>
<evidence type="ECO:0000256" key="1">
    <source>
        <dbReference type="ARBA" id="ARBA00004141"/>
    </source>
</evidence>
<feature type="transmembrane region" description="Helical" evidence="10">
    <location>
        <begin position="380"/>
        <end position="400"/>
    </location>
</feature>
<feature type="transmembrane region" description="Helical" evidence="10">
    <location>
        <begin position="243"/>
        <end position="261"/>
    </location>
</feature>
<feature type="transmembrane region" description="Helical" evidence="10">
    <location>
        <begin position="482"/>
        <end position="502"/>
    </location>
</feature>
<dbReference type="PANTHER" id="PTHR10204">
    <property type="entry name" value="NAD P H OXIDOREDUCTASE-RELATED"/>
    <property type="match status" value="1"/>
</dbReference>
<dbReference type="Gene3D" id="3.40.50.360">
    <property type="match status" value="1"/>
</dbReference>
<dbReference type="CDD" id="cd13962">
    <property type="entry name" value="PT_UbiA_UBIAD1"/>
    <property type="match status" value="1"/>
</dbReference>
<feature type="transmembrane region" description="Helical" evidence="10">
    <location>
        <begin position="209"/>
        <end position="231"/>
    </location>
</feature>
<comment type="pathway">
    <text evidence="2">Quinol/quinone metabolism; menaquinone biosynthesis.</text>
</comment>
<dbReference type="InterPro" id="IPR044878">
    <property type="entry name" value="UbiA_sf"/>
</dbReference>
<evidence type="ECO:0000256" key="4">
    <source>
        <dbReference type="ARBA" id="ARBA00022428"/>
    </source>
</evidence>
<dbReference type="Gene3D" id="1.10.357.140">
    <property type="entry name" value="UbiA prenyltransferase"/>
    <property type="match status" value="1"/>
</dbReference>
<keyword evidence="8" id="KW-0560">Oxidoreductase</keyword>
<dbReference type="Proteomes" id="UP001597474">
    <property type="component" value="Unassembled WGS sequence"/>
</dbReference>
<dbReference type="InterPro" id="IPR000537">
    <property type="entry name" value="UbiA_prenyltransferase"/>
</dbReference>
<evidence type="ECO:0000256" key="6">
    <source>
        <dbReference type="ARBA" id="ARBA00022692"/>
    </source>
</evidence>
<evidence type="ECO:0000313" key="12">
    <source>
        <dbReference type="EMBL" id="MFD2741392.1"/>
    </source>
</evidence>
<feature type="domain" description="Flavodoxin-like fold" evidence="11">
    <location>
        <begin position="1"/>
        <end position="174"/>
    </location>
</feature>
<evidence type="ECO:0000256" key="5">
    <source>
        <dbReference type="ARBA" id="ARBA00022475"/>
    </source>
</evidence>
<keyword evidence="7 10" id="KW-1133">Transmembrane helix</keyword>
<feature type="transmembrane region" description="Helical" evidence="10">
    <location>
        <begin position="412"/>
        <end position="440"/>
    </location>
</feature>
<evidence type="ECO:0000313" key="13">
    <source>
        <dbReference type="Proteomes" id="UP001597474"/>
    </source>
</evidence>
<comment type="subcellular location">
    <subcellularLocation>
        <location evidence="1">Membrane</location>
        <topology evidence="1">Multi-pass membrane protein</topology>
    </subcellularLocation>
</comment>
<keyword evidence="6 10" id="KW-0812">Transmembrane</keyword>
<dbReference type="Pfam" id="PF02525">
    <property type="entry name" value="Flavodoxin_2"/>
    <property type="match status" value="1"/>
</dbReference>
<dbReference type="SUPFAM" id="SSF52218">
    <property type="entry name" value="Flavoproteins"/>
    <property type="match status" value="1"/>
</dbReference>
<evidence type="ECO:0000256" key="3">
    <source>
        <dbReference type="ARBA" id="ARBA00006252"/>
    </source>
</evidence>
<proteinExistence type="inferred from homology"/>
<keyword evidence="5" id="KW-1003">Cell membrane</keyword>
<gene>
    <name evidence="12" type="ORF">ACFSUD_17595</name>
</gene>
<keyword evidence="9 10" id="KW-0472">Membrane</keyword>
<comment type="similarity">
    <text evidence="3">Belongs to the NAD(P)H dehydrogenase (quinone) family.</text>
</comment>
<evidence type="ECO:0000259" key="11">
    <source>
        <dbReference type="Pfam" id="PF02525"/>
    </source>
</evidence>
<accession>A0ABW5U6E4</accession>
<dbReference type="InterPro" id="IPR003680">
    <property type="entry name" value="Flavodoxin_fold"/>
</dbReference>
<dbReference type="PANTHER" id="PTHR10204:SF34">
    <property type="entry name" value="NAD(P)H DEHYDROGENASE [QUINONE] 1 ISOFORM 1"/>
    <property type="match status" value="1"/>
</dbReference>
<dbReference type="InterPro" id="IPR026046">
    <property type="entry name" value="UBIAD1"/>
</dbReference>
<protein>
    <submittedName>
        <fullName evidence="12">NAD(P)H-dependent oxidoreductase</fullName>
    </submittedName>
</protein>
<organism evidence="12 13">
    <name type="scientific">Sulfitobacter aestuarii</name>
    <dbReference type="NCBI Taxonomy" id="2161676"/>
    <lineage>
        <taxon>Bacteria</taxon>
        <taxon>Pseudomonadati</taxon>
        <taxon>Pseudomonadota</taxon>
        <taxon>Alphaproteobacteria</taxon>
        <taxon>Rhodobacterales</taxon>
        <taxon>Roseobacteraceae</taxon>
        <taxon>Sulfitobacter</taxon>
    </lineage>
</organism>
<dbReference type="InterPro" id="IPR029039">
    <property type="entry name" value="Flavoprotein-like_sf"/>
</dbReference>
<dbReference type="InterPro" id="IPR051545">
    <property type="entry name" value="NAD(P)H_dehydrogenase_qn"/>
</dbReference>
<evidence type="ECO:0000256" key="7">
    <source>
        <dbReference type="ARBA" id="ARBA00022989"/>
    </source>
</evidence>
<dbReference type="Pfam" id="PF01040">
    <property type="entry name" value="UbiA"/>
    <property type="match status" value="1"/>
</dbReference>
<evidence type="ECO:0000256" key="8">
    <source>
        <dbReference type="ARBA" id="ARBA00023002"/>
    </source>
</evidence>
<evidence type="ECO:0000256" key="9">
    <source>
        <dbReference type="ARBA" id="ARBA00023136"/>
    </source>
</evidence>
<dbReference type="RefSeq" id="WP_386375819.1">
    <property type="nucleotide sequence ID" value="NZ_JBHUMP010000023.1"/>
</dbReference>
<reference evidence="13" key="1">
    <citation type="journal article" date="2019" name="Int. J. Syst. Evol. Microbiol.">
        <title>The Global Catalogue of Microorganisms (GCM) 10K type strain sequencing project: providing services to taxonomists for standard genome sequencing and annotation.</title>
        <authorList>
            <consortium name="The Broad Institute Genomics Platform"/>
            <consortium name="The Broad Institute Genome Sequencing Center for Infectious Disease"/>
            <person name="Wu L."/>
            <person name="Ma J."/>
        </authorList>
    </citation>
    <scope>NUCLEOTIDE SEQUENCE [LARGE SCALE GENOMIC DNA]</scope>
    <source>
        <strain evidence="13">TISTR 2562</strain>
    </source>
</reference>
<dbReference type="EMBL" id="JBHUMP010000023">
    <property type="protein sequence ID" value="MFD2741392.1"/>
    <property type="molecule type" value="Genomic_DNA"/>
</dbReference>
<comment type="caution">
    <text evidence="12">The sequence shown here is derived from an EMBL/GenBank/DDBJ whole genome shotgun (WGS) entry which is preliminary data.</text>
</comment>
<evidence type="ECO:0000256" key="10">
    <source>
        <dbReference type="SAM" id="Phobius"/>
    </source>
</evidence>
<sequence length="509" mass="55185">MKVLVVLAHPRGTATLCGAIAESYADGAREAGCRVKLAALDSMDFDPHVRRSSPAAQEPERDLVRLRQAISAADHLVFVYPTWWGTYPALLKGFLDRILTPGWAFEEITGGTGFAGLLGGRSAELITTMDTPGPVYRFMNRAPGANAMARATLGFCGIDVTRHTRFGPVNRSTSGERAKWIESAARLGRSLARGTHSPRQRFWRRASPWLAALRLQFYPMTFFAYWMGALIGSGQDPLDLPRFWLGYLFLFALEAATVFGNDLEDFESDRRNALWGPFNGGSRVLHNGLLDRGSLRKGMLAMIAAAVATAALLMAGAQAPVILTLFIVLSFLLTLGYTQPPLKLSYRTLGEIDVAVTHSFMSIAFGHLVQGGMLSDPRPWLAAMPLCLSILPAIILSGVPDRDADRAAGKRTVVVAFGIRSGILLAAGAALAATGGMIMVEGRQSPGLYGGMLIVTLAGLHGGWLFLRLLREATALPKARRLDGTMVMALSYILWFCIPPLWTIGDWVP</sequence>
<name>A0ABW5U6E4_9RHOB</name>